<dbReference type="Proteomes" id="UP000005408">
    <property type="component" value="Unassembled WGS sequence"/>
</dbReference>
<name>A0A8W8P547_MAGGI</name>
<dbReference type="EnsemblMetazoa" id="G9176.1">
    <property type="protein sequence ID" value="G9176.1:cds"/>
    <property type="gene ID" value="G9176"/>
</dbReference>
<sequence length="91" mass="10143">MAFSSYSTSWTTWEPSLTWNTSVVDGFTVKGRSSHLYSGQDRPSKTKEFQEAFPDWFIGCFIAEQNLVGVGIVCGTRGRTICHSFSHSPNS</sequence>
<evidence type="ECO:0000313" key="1">
    <source>
        <dbReference type="EnsemblMetazoa" id="G9176.1:cds"/>
    </source>
</evidence>
<accession>A0A8W8P547</accession>
<proteinExistence type="predicted"/>
<reference evidence="1" key="1">
    <citation type="submission" date="2022-08" db="UniProtKB">
        <authorList>
            <consortium name="EnsemblMetazoa"/>
        </authorList>
    </citation>
    <scope>IDENTIFICATION</scope>
    <source>
        <strain evidence="1">05x7-T-G4-1.051#20</strain>
    </source>
</reference>
<organism evidence="1 2">
    <name type="scientific">Magallana gigas</name>
    <name type="common">Pacific oyster</name>
    <name type="synonym">Crassostrea gigas</name>
    <dbReference type="NCBI Taxonomy" id="29159"/>
    <lineage>
        <taxon>Eukaryota</taxon>
        <taxon>Metazoa</taxon>
        <taxon>Spiralia</taxon>
        <taxon>Lophotrochozoa</taxon>
        <taxon>Mollusca</taxon>
        <taxon>Bivalvia</taxon>
        <taxon>Autobranchia</taxon>
        <taxon>Pteriomorphia</taxon>
        <taxon>Ostreida</taxon>
        <taxon>Ostreoidea</taxon>
        <taxon>Ostreidae</taxon>
        <taxon>Magallana</taxon>
    </lineage>
</organism>
<evidence type="ECO:0000313" key="2">
    <source>
        <dbReference type="Proteomes" id="UP000005408"/>
    </source>
</evidence>
<protein>
    <submittedName>
        <fullName evidence="1">Uncharacterized protein</fullName>
    </submittedName>
</protein>
<keyword evidence="2" id="KW-1185">Reference proteome</keyword>
<dbReference type="AlphaFoldDB" id="A0A8W8P547"/>